<dbReference type="GO" id="GO:0051015">
    <property type="term" value="F:actin filament binding"/>
    <property type="evidence" value="ECO:0007669"/>
    <property type="project" value="InterPro"/>
</dbReference>
<feature type="domain" description="Fascin-like" evidence="6">
    <location>
        <begin position="282"/>
        <end position="380"/>
    </location>
</feature>
<name>A0A8B8C3U9_CRAVI</name>
<comment type="subcellular location">
    <subcellularLocation>
        <location evidence="1">Cytoplasm</location>
        <location evidence="1">Cytoskeleton</location>
    </subcellularLocation>
</comment>
<protein>
    <submittedName>
        <fullName evidence="8">Protein singed-like</fullName>
    </submittedName>
</protein>
<accession>A0A8B8C3U9</accession>
<evidence type="ECO:0000256" key="2">
    <source>
        <dbReference type="ARBA" id="ARBA00007415"/>
    </source>
</evidence>
<dbReference type="GO" id="GO:0051017">
    <property type="term" value="P:actin filament bundle assembly"/>
    <property type="evidence" value="ECO:0007669"/>
    <property type="project" value="TreeGrafter"/>
</dbReference>
<dbReference type="CDD" id="cd23334">
    <property type="entry name" value="beta-trefoil_FSCN_rpt1"/>
    <property type="match status" value="1"/>
</dbReference>
<keyword evidence="4" id="KW-0009">Actin-binding</keyword>
<evidence type="ECO:0000256" key="1">
    <source>
        <dbReference type="ARBA" id="ARBA00004245"/>
    </source>
</evidence>
<dbReference type="CDD" id="cd23336">
    <property type="entry name" value="beta-trefoil_FSCN_rpt3"/>
    <property type="match status" value="1"/>
</dbReference>
<evidence type="ECO:0000256" key="5">
    <source>
        <dbReference type="ARBA" id="ARBA00023212"/>
    </source>
</evidence>
<feature type="domain" description="Fascin-like" evidence="6">
    <location>
        <begin position="18"/>
        <end position="126"/>
    </location>
</feature>
<dbReference type="InterPro" id="IPR010431">
    <property type="entry name" value="Fascin"/>
</dbReference>
<dbReference type="SUPFAM" id="SSF50405">
    <property type="entry name" value="Actin-crosslinking proteins"/>
    <property type="match status" value="4"/>
</dbReference>
<gene>
    <name evidence="8" type="primary">LOC111115798</name>
</gene>
<evidence type="ECO:0000256" key="3">
    <source>
        <dbReference type="ARBA" id="ARBA00022490"/>
    </source>
</evidence>
<dbReference type="InterPro" id="IPR008999">
    <property type="entry name" value="Actin-crosslinking"/>
</dbReference>
<dbReference type="OrthoDB" id="10259868at2759"/>
<dbReference type="GO" id="GO:0015629">
    <property type="term" value="C:actin cytoskeleton"/>
    <property type="evidence" value="ECO:0007669"/>
    <property type="project" value="TreeGrafter"/>
</dbReference>
<keyword evidence="3" id="KW-0963">Cytoplasm</keyword>
<dbReference type="GO" id="GO:0030674">
    <property type="term" value="F:protein-macromolecule adaptor activity"/>
    <property type="evidence" value="ECO:0007669"/>
    <property type="project" value="InterPro"/>
</dbReference>
<dbReference type="CDD" id="cd23337">
    <property type="entry name" value="beta-trefoil_FSCN_rpt4"/>
    <property type="match status" value="1"/>
</dbReference>
<dbReference type="FunFam" id="2.80.10.50:FF:000008">
    <property type="entry name" value="Fascin"/>
    <property type="match status" value="1"/>
</dbReference>
<dbReference type="Pfam" id="PF06268">
    <property type="entry name" value="Fascin"/>
    <property type="match status" value="3"/>
</dbReference>
<comment type="similarity">
    <text evidence="2">Belongs to the fascin family.</text>
</comment>
<dbReference type="Gene3D" id="2.80.10.50">
    <property type="match status" value="4"/>
</dbReference>
<dbReference type="GeneID" id="111115798"/>
<dbReference type="PANTHER" id="PTHR10551:SF9">
    <property type="entry name" value="FASCIN-2"/>
    <property type="match status" value="1"/>
</dbReference>
<dbReference type="GO" id="GO:0016477">
    <property type="term" value="P:cell migration"/>
    <property type="evidence" value="ECO:0007669"/>
    <property type="project" value="TreeGrafter"/>
</dbReference>
<keyword evidence="5" id="KW-0206">Cytoskeleton</keyword>
<evidence type="ECO:0000256" key="4">
    <source>
        <dbReference type="ARBA" id="ARBA00023203"/>
    </source>
</evidence>
<proteinExistence type="inferred from homology"/>
<dbReference type="PANTHER" id="PTHR10551">
    <property type="entry name" value="FASCIN"/>
    <property type="match status" value="1"/>
</dbReference>
<dbReference type="AlphaFoldDB" id="A0A8B8C3U9"/>
<keyword evidence="7" id="KW-1185">Reference proteome</keyword>
<evidence type="ECO:0000313" key="8">
    <source>
        <dbReference type="RefSeq" id="XP_022310367.1"/>
    </source>
</evidence>
<organism evidence="7 8">
    <name type="scientific">Crassostrea virginica</name>
    <name type="common">Eastern oyster</name>
    <dbReference type="NCBI Taxonomy" id="6565"/>
    <lineage>
        <taxon>Eukaryota</taxon>
        <taxon>Metazoa</taxon>
        <taxon>Spiralia</taxon>
        <taxon>Lophotrochozoa</taxon>
        <taxon>Mollusca</taxon>
        <taxon>Bivalvia</taxon>
        <taxon>Autobranchia</taxon>
        <taxon>Pteriomorphia</taxon>
        <taxon>Ostreida</taxon>
        <taxon>Ostreoidea</taxon>
        <taxon>Ostreidae</taxon>
        <taxon>Crassostrea</taxon>
    </lineage>
</organism>
<evidence type="ECO:0000313" key="7">
    <source>
        <dbReference type="Proteomes" id="UP000694844"/>
    </source>
</evidence>
<dbReference type="InterPro" id="IPR022768">
    <property type="entry name" value="Fascin-like_dom"/>
</dbReference>
<dbReference type="RefSeq" id="XP_022310367.1">
    <property type="nucleotide sequence ID" value="XM_022454659.1"/>
</dbReference>
<dbReference type="FunFam" id="2.80.10.50:FF:000015">
    <property type="entry name" value="Fascin"/>
    <property type="match status" value="1"/>
</dbReference>
<dbReference type="Proteomes" id="UP000694844">
    <property type="component" value="Chromosome 9"/>
</dbReference>
<reference evidence="8" key="1">
    <citation type="submission" date="2025-08" db="UniProtKB">
        <authorList>
            <consortium name="RefSeq"/>
        </authorList>
    </citation>
    <scope>IDENTIFICATION</scope>
    <source>
        <tissue evidence="8">Whole sample</tissue>
    </source>
</reference>
<dbReference type="GO" id="GO:0007163">
    <property type="term" value="P:establishment or maintenance of cell polarity"/>
    <property type="evidence" value="ECO:0007669"/>
    <property type="project" value="TreeGrafter"/>
</dbReference>
<feature type="domain" description="Fascin-like" evidence="6">
    <location>
        <begin position="167"/>
        <end position="255"/>
    </location>
</feature>
<dbReference type="GO" id="GO:0005737">
    <property type="term" value="C:cytoplasm"/>
    <property type="evidence" value="ECO:0007669"/>
    <property type="project" value="TreeGrafter"/>
</dbReference>
<dbReference type="CDD" id="cd23335">
    <property type="entry name" value="beta-trefoil_FSCN_rpt2"/>
    <property type="match status" value="1"/>
</dbReference>
<dbReference type="KEGG" id="cvn:111115798"/>
<sequence>MDVENCLEWRIGIMSMEDKYLTAEGYGNKINACGTALRQKQTWTIEFHDNDIVYIRSYARNFLSVDRLGSVTCESLERGDSEQFLIEVAADGSGRWAFRNKKQKHYLAGTQDKIDCLAKTAADEELSLWYTPFVVHPQLNLYSLAVKKYAVADTEGVRFSGLKGWGAQSLFTLEYYCGKYRIRTSDNRYLCKDGTIIDTHDKDTLFGIEIHSTQEKTLKGLTLKDNEGRFLSAPNTPSGLFKSSQKVVKKEALFRFDSCYPQVIIIGTEGKRACVDFGNEVMLKKQAQEPSNSEIYQLKYHGKKKKWTIETVEGLFWEVGAKSKINANAKTVSDEGLFEIIWLSNGMATIKGSNGKPLVSTGTGNLAANLPDEVKDEGFQIRLVNRPQIVFRCEFGYIGTKNATGSNKDEYICTKSFPSVISLELMDDGKYSLRNDNGKYWCVNLETGGYPTIKANSAEPVPFILEFRDTSVVTILAPNERYMTCDKIGNFHAVSTEVGPKCLLQF</sequence>
<evidence type="ECO:0000259" key="6">
    <source>
        <dbReference type="Pfam" id="PF06268"/>
    </source>
</evidence>